<comment type="caution">
    <text evidence="2">The sequence shown here is derived from an EMBL/GenBank/DDBJ whole genome shotgun (WGS) entry which is preliminary data.</text>
</comment>
<dbReference type="Proteomes" id="UP000054988">
    <property type="component" value="Unassembled WGS sequence"/>
</dbReference>
<evidence type="ECO:0000256" key="1">
    <source>
        <dbReference type="SAM" id="MobiDB-lite"/>
    </source>
</evidence>
<proteinExistence type="predicted"/>
<name>A0A0W0G8E6_MONRR</name>
<dbReference type="AlphaFoldDB" id="A0A0W0G8E6"/>
<gene>
    <name evidence="2" type="ORF">WG66_2570</name>
</gene>
<reference evidence="2 3" key="1">
    <citation type="submission" date="2015-12" db="EMBL/GenBank/DDBJ databases">
        <title>Draft genome sequence of Moniliophthora roreri, the causal agent of frosty pod rot of cacao.</title>
        <authorList>
            <person name="Aime M.C."/>
            <person name="Diaz-Valderrama J.R."/>
            <person name="Kijpornyongpan T."/>
            <person name="Phillips-Mora W."/>
        </authorList>
    </citation>
    <scope>NUCLEOTIDE SEQUENCE [LARGE SCALE GENOMIC DNA]</scope>
    <source>
        <strain evidence="2 3">MCA 2952</strain>
    </source>
</reference>
<protein>
    <submittedName>
        <fullName evidence="2">Uncharacterized protein</fullName>
    </submittedName>
</protein>
<evidence type="ECO:0000313" key="3">
    <source>
        <dbReference type="Proteomes" id="UP000054988"/>
    </source>
</evidence>
<feature type="compositionally biased region" description="Polar residues" evidence="1">
    <location>
        <begin position="1"/>
        <end position="20"/>
    </location>
</feature>
<dbReference type="EMBL" id="LATX01000832">
    <property type="protein sequence ID" value="KTB44854.1"/>
    <property type="molecule type" value="Genomic_DNA"/>
</dbReference>
<accession>A0A0W0G8E6</accession>
<sequence length="128" mass="14255">MTSHTGKTASNGVRNINQAPPQSPIPTIQAPDIEIRTIEVVGVPTAKILGTRIAIGCNSMPRRFKTSKYDGKQETSHRWEANLLIRPSATSEKITFQLLRTRRFRKAKVYASVEIEAAELIIEHSQGM</sequence>
<organism evidence="2 3">
    <name type="scientific">Moniliophthora roreri</name>
    <name type="common">Frosty pod rot fungus</name>
    <name type="synonym">Monilia roreri</name>
    <dbReference type="NCBI Taxonomy" id="221103"/>
    <lineage>
        <taxon>Eukaryota</taxon>
        <taxon>Fungi</taxon>
        <taxon>Dikarya</taxon>
        <taxon>Basidiomycota</taxon>
        <taxon>Agaricomycotina</taxon>
        <taxon>Agaricomycetes</taxon>
        <taxon>Agaricomycetidae</taxon>
        <taxon>Agaricales</taxon>
        <taxon>Marasmiineae</taxon>
        <taxon>Marasmiaceae</taxon>
        <taxon>Moniliophthora</taxon>
    </lineage>
</organism>
<feature type="region of interest" description="Disordered" evidence="1">
    <location>
        <begin position="1"/>
        <end position="29"/>
    </location>
</feature>
<evidence type="ECO:0000313" key="2">
    <source>
        <dbReference type="EMBL" id="KTB44854.1"/>
    </source>
</evidence>